<evidence type="ECO:0000313" key="3">
    <source>
        <dbReference type="Proteomes" id="UP000292082"/>
    </source>
</evidence>
<reference evidence="2 3" key="1">
    <citation type="submission" date="2019-01" db="EMBL/GenBank/DDBJ databases">
        <title>Draft genome sequences of three monokaryotic isolates of the white-rot basidiomycete fungus Dichomitus squalens.</title>
        <authorList>
            <consortium name="DOE Joint Genome Institute"/>
            <person name="Lopez S.C."/>
            <person name="Andreopoulos B."/>
            <person name="Pangilinan J."/>
            <person name="Lipzen A."/>
            <person name="Riley R."/>
            <person name="Ahrendt S."/>
            <person name="Ng V."/>
            <person name="Barry K."/>
            <person name="Daum C."/>
            <person name="Grigoriev I.V."/>
            <person name="Hilden K.S."/>
            <person name="Makela M.R."/>
            <person name="de Vries R.P."/>
        </authorList>
    </citation>
    <scope>NUCLEOTIDE SEQUENCE [LARGE SCALE GENOMIC DNA]</scope>
    <source>
        <strain evidence="2 3">CBS 464.89</strain>
    </source>
</reference>
<sequence length="194" mass="21136">MAFKEAFATVVASPPVEFPEPDLPSEDVPLEDGTDVVDDERPWASSPAFSEEPLPDVFGLEHDPNIEARIPLVDLWSDLENHISADAITDPREFEEEVRQVQSIVDEAIGRLYEAGKSIPDPRHFAQNAQLHAVPPSDTAPGQVGGTKSTATAVVGGDTNKPRPNPKMSDFLGSLLRSLGQRLFGRIQWVSAML</sequence>
<feature type="compositionally biased region" description="Acidic residues" evidence="1">
    <location>
        <begin position="19"/>
        <end position="38"/>
    </location>
</feature>
<keyword evidence="3" id="KW-1185">Reference proteome</keyword>
<accession>A0A4Q9PP28</accession>
<organism evidence="2 3">
    <name type="scientific">Dichomitus squalens</name>
    <dbReference type="NCBI Taxonomy" id="114155"/>
    <lineage>
        <taxon>Eukaryota</taxon>
        <taxon>Fungi</taxon>
        <taxon>Dikarya</taxon>
        <taxon>Basidiomycota</taxon>
        <taxon>Agaricomycotina</taxon>
        <taxon>Agaricomycetes</taxon>
        <taxon>Polyporales</taxon>
        <taxon>Polyporaceae</taxon>
        <taxon>Dichomitus</taxon>
    </lineage>
</organism>
<evidence type="ECO:0000313" key="2">
    <source>
        <dbReference type="EMBL" id="TBU55904.1"/>
    </source>
</evidence>
<gene>
    <name evidence="2" type="ORF">BD310DRAFT_824913</name>
</gene>
<feature type="region of interest" description="Disordered" evidence="1">
    <location>
        <begin position="134"/>
        <end position="168"/>
    </location>
</feature>
<feature type="region of interest" description="Disordered" evidence="1">
    <location>
        <begin position="15"/>
        <end position="55"/>
    </location>
</feature>
<name>A0A4Q9PP28_9APHY</name>
<protein>
    <submittedName>
        <fullName evidence="2">Uncharacterized protein</fullName>
    </submittedName>
</protein>
<evidence type="ECO:0000256" key="1">
    <source>
        <dbReference type="SAM" id="MobiDB-lite"/>
    </source>
</evidence>
<dbReference type="EMBL" id="ML145161">
    <property type="protein sequence ID" value="TBU55904.1"/>
    <property type="molecule type" value="Genomic_DNA"/>
</dbReference>
<dbReference type="Proteomes" id="UP000292082">
    <property type="component" value="Unassembled WGS sequence"/>
</dbReference>
<proteinExistence type="predicted"/>
<dbReference type="AlphaFoldDB" id="A0A4Q9PP28"/>